<evidence type="ECO:0000313" key="4">
    <source>
        <dbReference type="Proteomes" id="UP000008810"/>
    </source>
</evidence>
<reference evidence="2 3" key="1">
    <citation type="journal article" date="2010" name="Nature">
        <title>Genome sequencing and analysis of the model grass Brachypodium distachyon.</title>
        <authorList>
            <consortium name="International Brachypodium Initiative"/>
        </authorList>
    </citation>
    <scope>NUCLEOTIDE SEQUENCE [LARGE SCALE GENOMIC DNA]</scope>
    <source>
        <strain evidence="2 3">Bd21</strain>
    </source>
</reference>
<proteinExistence type="predicted"/>
<reference evidence="2" key="2">
    <citation type="submission" date="2017-06" db="EMBL/GenBank/DDBJ databases">
        <title>WGS assembly of Brachypodium distachyon.</title>
        <authorList>
            <consortium name="The International Brachypodium Initiative"/>
            <person name="Lucas S."/>
            <person name="Harmon-Smith M."/>
            <person name="Lail K."/>
            <person name="Tice H."/>
            <person name="Grimwood J."/>
            <person name="Bruce D."/>
            <person name="Barry K."/>
            <person name="Shu S."/>
            <person name="Lindquist E."/>
            <person name="Wang M."/>
            <person name="Pitluck S."/>
            <person name="Vogel J.P."/>
            <person name="Garvin D.F."/>
            <person name="Mockler T.C."/>
            <person name="Schmutz J."/>
            <person name="Rokhsar D."/>
            <person name="Bevan M.W."/>
        </authorList>
    </citation>
    <scope>NUCLEOTIDE SEQUENCE</scope>
    <source>
        <strain evidence="2">Bd21</strain>
    </source>
</reference>
<dbReference type="ExpressionAtlas" id="A0A2K2CW93">
    <property type="expression patterns" value="baseline and differential"/>
</dbReference>
<dbReference type="Gramene" id="PNT66294">
    <property type="protein sequence ID" value="PNT66294"/>
    <property type="gene ID" value="BRADI_3g09736v3"/>
</dbReference>
<dbReference type="EMBL" id="CM000882">
    <property type="protein sequence ID" value="PNT66294.1"/>
    <property type="molecule type" value="Genomic_DNA"/>
</dbReference>
<dbReference type="EnsemblPlants" id="PNT66294">
    <property type="protein sequence ID" value="PNT66294"/>
    <property type="gene ID" value="BRADI_3g09736v3"/>
</dbReference>
<name>A0A2K2CW93_BRADI</name>
<feature type="compositionally biased region" description="Low complexity" evidence="1">
    <location>
        <begin position="133"/>
        <end position="147"/>
    </location>
</feature>
<dbReference type="Gramene" id="PNT66296">
    <property type="protein sequence ID" value="PNT66296"/>
    <property type="gene ID" value="BRADI_3g09736v3"/>
</dbReference>
<reference evidence="3" key="3">
    <citation type="submission" date="2018-08" db="UniProtKB">
        <authorList>
            <consortium name="EnsemblPlants"/>
        </authorList>
    </citation>
    <scope>IDENTIFICATION</scope>
    <source>
        <strain evidence="3">cv. Bd21</strain>
    </source>
</reference>
<evidence type="ECO:0000313" key="2">
    <source>
        <dbReference type="EMBL" id="PNT66295.1"/>
    </source>
</evidence>
<evidence type="ECO:0000256" key="1">
    <source>
        <dbReference type="SAM" id="MobiDB-lite"/>
    </source>
</evidence>
<organism evidence="2">
    <name type="scientific">Brachypodium distachyon</name>
    <name type="common">Purple false brome</name>
    <name type="synonym">Trachynia distachya</name>
    <dbReference type="NCBI Taxonomy" id="15368"/>
    <lineage>
        <taxon>Eukaryota</taxon>
        <taxon>Viridiplantae</taxon>
        <taxon>Streptophyta</taxon>
        <taxon>Embryophyta</taxon>
        <taxon>Tracheophyta</taxon>
        <taxon>Spermatophyta</taxon>
        <taxon>Magnoliopsida</taxon>
        <taxon>Liliopsida</taxon>
        <taxon>Poales</taxon>
        <taxon>Poaceae</taxon>
        <taxon>BOP clade</taxon>
        <taxon>Pooideae</taxon>
        <taxon>Stipodae</taxon>
        <taxon>Brachypodieae</taxon>
        <taxon>Brachypodium</taxon>
    </lineage>
</organism>
<dbReference type="Gramene" id="PNT66295">
    <property type="protein sequence ID" value="PNT66295"/>
    <property type="gene ID" value="BRADI_3g09736v3"/>
</dbReference>
<sequence>MFIQRNPDQFYLNSDSLVHKTQVEFLAFLSPLSISAETSDPCRNFRSCEFALIRFLARFLSCRLPQPWPQQRICSPARALTILAADDPVEILVRRDRVAKKGLDEEQRRDETDTRGWSSAIPDHSSFLRRRGGSSPSSFSHGITVGPVPVPNPSPSSHGTTIFPVPNPSPNEQSTVVSEAEGKKNVPCSYTEYFYLAFL</sequence>
<dbReference type="AlphaFoldDB" id="A0A2K2CW93"/>
<dbReference type="EnsemblPlants" id="PNT66296">
    <property type="protein sequence ID" value="PNT66296"/>
    <property type="gene ID" value="BRADI_3g09736v3"/>
</dbReference>
<dbReference type="EMBL" id="CM000882">
    <property type="protein sequence ID" value="PNT66295.1"/>
    <property type="molecule type" value="Genomic_DNA"/>
</dbReference>
<gene>
    <name evidence="3" type="primary">LOC104583493</name>
    <name evidence="2" type="ORF">BRADI_3g09736v3</name>
</gene>
<feature type="compositionally biased region" description="Basic and acidic residues" evidence="1">
    <location>
        <begin position="103"/>
        <end position="114"/>
    </location>
</feature>
<evidence type="ECO:0000313" key="3">
    <source>
        <dbReference type="EnsemblPlants" id="PNT66294"/>
    </source>
</evidence>
<protein>
    <submittedName>
        <fullName evidence="2 3">Uncharacterized protein</fullName>
    </submittedName>
</protein>
<dbReference type="EnsemblPlants" id="PNT66295">
    <property type="protein sequence ID" value="PNT66295"/>
    <property type="gene ID" value="BRADI_3g09736v3"/>
</dbReference>
<dbReference type="Proteomes" id="UP000008810">
    <property type="component" value="Chromosome 3"/>
</dbReference>
<accession>A0A2K2CW93</accession>
<feature type="region of interest" description="Disordered" evidence="1">
    <location>
        <begin position="103"/>
        <end position="173"/>
    </location>
</feature>
<keyword evidence="4" id="KW-1185">Reference proteome</keyword>
<dbReference type="EMBL" id="CM000882">
    <property type="protein sequence ID" value="PNT66296.1"/>
    <property type="molecule type" value="Genomic_DNA"/>
</dbReference>